<dbReference type="AlphaFoldDB" id="A0AA88Y527"/>
<feature type="compositionally biased region" description="Basic and acidic residues" evidence="1">
    <location>
        <begin position="71"/>
        <end position="80"/>
    </location>
</feature>
<accession>A0AA88Y527</accession>
<name>A0AA88Y527_PINIB</name>
<feature type="region of interest" description="Disordered" evidence="1">
    <location>
        <begin position="28"/>
        <end position="101"/>
    </location>
</feature>
<dbReference type="InterPro" id="IPR010736">
    <property type="entry name" value="SHIPPO-rpt"/>
</dbReference>
<gene>
    <name evidence="2" type="ORF">FSP39_021563</name>
</gene>
<dbReference type="Pfam" id="PF07004">
    <property type="entry name" value="SHIPPO-rpt"/>
    <property type="match status" value="3"/>
</dbReference>
<dbReference type="PANTHER" id="PTHR21580:SF28">
    <property type="entry name" value="BOREALIN N-TERMINAL DOMAIN-CONTAINING PROTEIN-RELATED"/>
    <property type="match status" value="1"/>
</dbReference>
<organism evidence="2 3">
    <name type="scientific">Pinctada imbricata</name>
    <name type="common">Atlantic pearl-oyster</name>
    <name type="synonym">Pinctada martensii</name>
    <dbReference type="NCBI Taxonomy" id="66713"/>
    <lineage>
        <taxon>Eukaryota</taxon>
        <taxon>Metazoa</taxon>
        <taxon>Spiralia</taxon>
        <taxon>Lophotrochozoa</taxon>
        <taxon>Mollusca</taxon>
        <taxon>Bivalvia</taxon>
        <taxon>Autobranchia</taxon>
        <taxon>Pteriomorphia</taxon>
        <taxon>Pterioida</taxon>
        <taxon>Pterioidea</taxon>
        <taxon>Pteriidae</taxon>
        <taxon>Pinctada</taxon>
    </lineage>
</organism>
<evidence type="ECO:0008006" key="4">
    <source>
        <dbReference type="Google" id="ProtNLM"/>
    </source>
</evidence>
<dbReference type="PANTHER" id="PTHR21580">
    <property type="entry name" value="SHIPPO-1-RELATED"/>
    <property type="match status" value="1"/>
</dbReference>
<evidence type="ECO:0000256" key="1">
    <source>
        <dbReference type="SAM" id="MobiDB-lite"/>
    </source>
</evidence>
<dbReference type="Proteomes" id="UP001186944">
    <property type="component" value="Unassembled WGS sequence"/>
</dbReference>
<dbReference type="EMBL" id="VSWD01000007">
    <property type="protein sequence ID" value="KAK3098645.1"/>
    <property type="molecule type" value="Genomic_DNA"/>
</dbReference>
<dbReference type="InterPro" id="IPR051291">
    <property type="entry name" value="CIMAP"/>
</dbReference>
<reference evidence="2" key="1">
    <citation type="submission" date="2019-08" db="EMBL/GenBank/DDBJ databases">
        <title>The improved chromosome-level genome for the pearl oyster Pinctada fucata martensii using PacBio sequencing and Hi-C.</title>
        <authorList>
            <person name="Zheng Z."/>
        </authorList>
    </citation>
    <scope>NUCLEOTIDE SEQUENCE</scope>
    <source>
        <strain evidence="2">ZZ-2019</strain>
        <tissue evidence="2">Adductor muscle</tissue>
    </source>
</reference>
<evidence type="ECO:0000313" key="3">
    <source>
        <dbReference type="Proteomes" id="UP001186944"/>
    </source>
</evidence>
<proteinExistence type="predicted"/>
<evidence type="ECO:0000313" key="2">
    <source>
        <dbReference type="EMBL" id="KAK3098645.1"/>
    </source>
</evidence>
<sequence length="218" mass="23873">MAPDIKEKGTKRRMKLYAEYTAYKPLGPGPSYGIESALTNKGREPGPSYSMLGRAKTPKRDISPGPGAYNTDRKPLREKNAPLYSLSPRTSPRRVDFTPSPNMYVLPPTIGTRLPDRVGGPATSQHGRLEHNSFAADLAKTPGPANYSPWSPELVRRRAPQYSLGARAKTPVDKNKVPGPGTYHPENVTMHLEKSPRHAIGVKHSSLTMPVLPMANVD</sequence>
<protein>
    <recommendedName>
        <fullName evidence="4">Outer dense fiber protein 3</fullName>
    </recommendedName>
</protein>
<comment type="caution">
    <text evidence="2">The sequence shown here is derived from an EMBL/GenBank/DDBJ whole genome shotgun (WGS) entry which is preliminary data.</text>
</comment>
<keyword evidence="3" id="KW-1185">Reference proteome</keyword>